<keyword evidence="2" id="KW-0732">Signal</keyword>
<keyword evidence="1" id="KW-0812">Transmembrane</keyword>
<evidence type="ECO:0000256" key="1">
    <source>
        <dbReference type="SAM" id="Phobius"/>
    </source>
</evidence>
<feature type="chain" id="PRO_5047515807" description="DUF4203 domain-containing protein" evidence="2">
    <location>
        <begin position="18"/>
        <end position="396"/>
    </location>
</feature>
<feature type="transmembrane region" description="Helical" evidence="1">
    <location>
        <begin position="202"/>
        <end position="219"/>
    </location>
</feature>
<evidence type="ECO:0008006" key="5">
    <source>
        <dbReference type="Google" id="ProtNLM"/>
    </source>
</evidence>
<organism evidence="3 4">
    <name type="scientific">Durusdinium trenchii</name>
    <dbReference type="NCBI Taxonomy" id="1381693"/>
    <lineage>
        <taxon>Eukaryota</taxon>
        <taxon>Sar</taxon>
        <taxon>Alveolata</taxon>
        <taxon>Dinophyceae</taxon>
        <taxon>Suessiales</taxon>
        <taxon>Symbiodiniaceae</taxon>
        <taxon>Durusdinium</taxon>
    </lineage>
</organism>
<name>A0ABP0L2C4_9DINO</name>
<feature type="transmembrane region" description="Helical" evidence="1">
    <location>
        <begin position="267"/>
        <end position="288"/>
    </location>
</feature>
<sequence>MMRPALAMASLAVGASASIGSQATPLVHFSILPRRPCFPLQAVGLPRGLQEGPPNLMDPQLLQDSCSRLANFTSSASPILAYGKTVQGWLNEPSCQIFVASAALIAGLCLTWDGPQLWKALFTLALACAAAFAARFEAEAWHLQIFSIFTVMCQAAVIVGTAVYWGFEGSQVLLGSCCGFAGAYGMGAWVRSLDATAPGLAMFWYICGSVLGIQIFTAWRRGMLACLAPVLGGLLVSSAVGTLISRAGLRTPFLPKDTESWLTATEALLGLDGTSSLALFGLPVFVAATVNGFDDARRPLAVAILVAPIGFSVLAHVTCQDIKDTSLCPNWQVPSDGWRWPAVGCGLWLALTALTAWVQLEMLEQESEEEDAWHAYPWPLGRTRSWKRSRFEPLGH</sequence>
<comment type="caution">
    <text evidence="3">The sequence shown here is derived from an EMBL/GenBank/DDBJ whole genome shotgun (WGS) entry which is preliminary data.</text>
</comment>
<feature type="transmembrane region" description="Helical" evidence="1">
    <location>
        <begin position="144"/>
        <end position="165"/>
    </location>
</feature>
<accession>A0ABP0L2C4</accession>
<feature type="transmembrane region" description="Helical" evidence="1">
    <location>
        <begin position="338"/>
        <end position="358"/>
    </location>
</feature>
<protein>
    <recommendedName>
        <fullName evidence="5">DUF4203 domain-containing protein</fullName>
    </recommendedName>
</protein>
<dbReference type="EMBL" id="CAXAMN010010780">
    <property type="protein sequence ID" value="CAK9032749.1"/>
    <property type="molecule type" value="Genomic_DNA"/>
</dbReference>
<feature type="signal peptide" evidence="2">
    <location>
        <begin position="1"/>
        <end position="17"/>
    </location>
</feature>
<feature type="transmembrane region" description="Helical" evidence="1">
    <location>
        <begin position="172"/>
        <end position="190"/>
    </location>
</feature>
<reference evidence="3 4" key="1">
    <citation type="submission" date="2024-02" db="EMBL/GenBank/DDBJ databases">
        <authorList>
            <person name="Chen Y."/>
            <person name="Shah S."/>
            <person name="Dougan E. K."/>
            <person name="Thang M."/>
            <person name="Chan C."/>
        </authorList>
    </citation>
    <scope>NUCLEOTIDE SEQUENCE [LARGE SCALE GENOMIC DNA]</scope>
</reference>
<feature type="transmembrane region" description="Helical" evidence="1">
    <location>
        <begin position="300"/>
        <end position="318"/>
    </location>
</feature>
<evidence type="ECO:0000313" key="4">
    <source>
        <dbReference type="Proteomes" id="UP001642484"/>
    </source>
</evidence>
<keyword evidence="1" id="KW-0472">Membrane</keyword>
<gene>
    <name evidence="3" type="ORF">CCMP2556_LOCUS18790</name>
</gene>
<dbReference type="Proteomes" id="UP001642484">
    <property type="component" value="Unassembled WGS sequence"/>
</dbReference>
<evidence type="ECO:0000256" key="2">
    <source>
        <dbReference type="SAM" id="SignalP"/>
    </source>
</evidence>
<proteinExistence type="predicted"/>
<feature type="transmembrane region" description="Helical" evidence="1">
    <location>
        <begin position="226"/>
        <end position="247"/>
    </location>
</feature>
<keyword evidence="4" id="KW-1185">Reference proteome</keyword>
<evidence type="ECO:0000313" key="3">
    <source>
        <dbReference type="EMBL" id="CAK9032749.1"/>
    </source>
</evidence>
<keyword evidence="1" id="KW-1133">Transmembrane helix</keyword>